<protein>
    <submittedName>
        <fullName evidence="5">Phage repressor protein C with HTH and peptisase S24 domain</fullName>
    </submittedName>
</protein>
<dbReference type="Gene3D" id="2.10.109.10">
    <property type="entry name" value="Umud Fragment, subunit A"/>
    <property type="match status" value="1"/>
</dbReference>
<reference evidence="5 6" key="1">
    <citation type="submission" date="2020-08" db="EMBL/GenBank/DDBJ databases">
        <title>Genomic Encyclopedia of Type Strains, Phase IV (KMG-IV): sequencing the most valuable type-strain genomes for metagenomic binning, comparative biology and taxonomic classification.</title>
        <authorList>
            <person name="Goeker M."/>
        </authorList>
    </citation>
    <scope>NUCLEOTIDE SEQUENCE [LARGE SCALE GENOMIC DNA]</scope>
    <source>
        <strain evidence="5 6">DSM 4737</strain>
    </source>
</reference>
<evidence type="ECO:0000256" key="2">
    <source>
        <dbReference type="ARBA" id="ARBA00023125"/>
    </source>
</evidence>
<dbReference type="InterPro" id="IPR039418">
    <property type="entry name" value="LexA-like"/>
</dbReference>
<keyword evidence="1" id="KW-0805">Transcription regulation</keyword>
<dbReference type="EMBL" id="JACHOR010000002">
    <property type="protein sequence ID" value="MBB5745530.1"/>
    <property type="molecule type" value="Genomic_DNA"/>
</dbReference>
<feature type="domain" description="Peptidase S24/S26A/S26B/S26C" evidence="4">
    <location>
        <begin position="88"/>
        <end position="206"/>
    </location>
</feature>
<dbReference type="Proteomes" id="UP000545037">
    <property type="component" value="Unassembled WGS sequence"/>
</dbReference>
<dbReference type="RefSeq" id="WP_183212516.1">
    <property type="nucleotide sequence ID" value="NZ_JACHOR010000002.1"/>
</dbReference>
<gene>
    <name evidence="5" type="ORF">GGR13_001114</name>
</gene>
<dbReference type="PANTHER" id="PTHR40661">
    <property type="match status" value="1"/>
</dbReference>
<sequence length="211" mass="22942">MPLSHANLWIAVDSLARREGLSASGLAIRAGLDPTAFNPSKRIGPGNPPRPRWPSTESLTRILRVTQTSLGEFAALAGDAADVRQTVPVIGMAQAGTEGYFDEAGLPTGDGWEAADLLPRRESLFGLRISGDSMTPLYREGDCVIVDRDAHNVRKGDRVVVQTRTGETIAKEIGRLTSQALTLVSINPAYEPRILARRDIAWMSRILWVSQ</sequence>
<name>A0A7W9CH39_9CAUL</name>
<keyword evidence="2" id="KW-0238">DNA-binding</keyword>
<evidence type="ECO:0000259" key="4">
    <source>
        <dbReference type="Pfam" id="PF00717"/>
    </source>
</evidence>
<proteinExistence type="predicted"/>
<organism evidence="5 6">
    <name type="scientific">Brevundimonas variabilis</name>
    <dbReference type="NCBI Taxonomy" id="74312"/>
    <lineage>
        <taxon>Bacteria</taxon>
        <taxon>Pseudomonadati</taxon>
        <taxon>Pseudomonadota</taxon>
        <taxon>Alphaproteobacteria</taxon>
        <taxon>Caulobacterales</taxon>
        <taxon>Caulobacteraceae</taxon>
        <taxon>Brevundimonas</taxon>
    </lineage>
</organism>
<comment type="caution">
    <text evidence="5">The sequence shown here is derived from an EMBL/GenBank/DDBJ whole genome shotgun (WGS) entry which is preliminary data.</text>
</comment>
<evidence type="ECO:0000256" key="3">
    <source>
        <dbReference type="ARBA" id="ARBA00023163"/>
    </source>
</evidence>
<keyword evidence="3" id="KW-0804">Transcription</keyword>
<dbReference type="GO" id="GO:0003677">
    <property type="term" value="F:DNA binding"/>
    <property type="evidence" value="ECO:0007669"/>
    <property type="project" value="UniProtKB-KW"/>
</dbReference>
<dbReference type="AlphaFoldDB" id="A0A7W9CH39"/>
<dbReference type="InterPro" id="IPR015927">
    <property type="entry name" value="Peptidase_S24_S26A/B/C"/>
</dbReference>
<dbReference type="CDD" id="cd06529">
    <property type="entry name" value="S24_LexA-like"/>
    <property type="match status" value="1"/>
</dbReference>
<evidence type="ECO:0000313" key="5">
    <source>
        <dbReference type="EMBL" id="MBB5745530.1"/>
    </source>
</evidence>
<dbReference type="PANTHER" id="PTHR40661:SF3">
    <property type="entry name" value="FELS-1 PROPHAGE TRANSCRIPTIONAL REGULATOR"/>
    <property type="match status" value="1"/>
</dbReference>
<accession>A0A7W9CH39</accession>
<evidence type="ECO:0000313" key="6">
    <source>
        <dbReference type="Proteomes" id="UP000545037"/>
    </source>
</evidence>
<keyword evidence="6" id="KW-1185">Reference proteome</keyword>
<evidence type="ECO:0000256" key="1">
    <source>
        <dbReference type="ARBA" id="ARBA00023015"/>
    </source>
</evidence>
<dbReference type="Pfam" id="PF00717">
    <property type="entry name" value="Peptidase_S24"/>
    <property type="match status" value="1"/>
</dbReference>
<dbReference type="SUPFAM" id="SSF51306">
    <property type="entry name" value="LexA/Signal peptidase"/>
    <property type="match status" value="1"/>
</dbReference>
<dbReference type="InterPro" id="IPR036286">
    <property type="entry name" value="LexA/Signal_pep-like_sf"/>
</dbReference>